<dbReference type="PANTHER" id="PTHR48081">
    <property type="entry name" value="AB HYDROLASE SUPERFAMILY PROTEIN C4A8.06C"/>
    <property type="match status" value="1"/>
</dbReference>
<dbReference type="EMBL" id="EF107104">
    <property type="protein sequence ID" value="ABL97389.1"/>
    <property type="molecule type" value="Genomic_DNA"/>
</dbReference>
<reference evidence="4" key="1">
    <citation type="journal article" date="2007" name="Environ. Microbiol.">
        <title>Proteorhodopsin photosystem gene clusters exhibit co-evolutionary trends and shared ancestry among diverse marine microbial phyla.</title>
        <authorList>
            <person name="McCarren J."/>
            <person name="Delong E.F."/>
        </authorList>
    </citation>
    <scope>NUCLEOTIDE SEQUENCE</scope>
</reference>
<accession>A4GJU4</accession>
<dbReference type="Pfam" id="PF07859">
    <property type="entry name" value="Abhydrolase_3"/>
    <property type="match status" value="1"/>
</dbReference>
<organism evidence="4">
    <name type="scientific">uncultured marine bacterium EB80_02D08</name>
    <dbReference type="NCBI Taxonomy" id="415441"/>
    <lineage>
        <taxon>Bacteria</taxon>
        <taxon>environmental samples</taxon>
    </lineage>
</organism>
<proteinExistence type="inferred from homology"/>
<dbReference type="InterPro" id="IPR013094">
    <property type="entry name" value="AB_hydrolase_3"/>
</dbReference>
<dbReference type="InterPro" id="IPR029058">
    <property type="entry name" value="AB_hydrolase_fold"/>
</dbReference>
<dbReference type="InterPro" id="IPR050300">
    <property type="entry name" value="GDXG_lipolytic_enzyme"/>
</dbReference>
<dbReference type="Gene3D" id="3.40.50.1820">
    <property type="entry name" value="alpha/beta hydrolase"/>
    <property type="match status" value="1"/>
</dbReference>
<evidence type="ECO:0000313" key="4">
    <source>
        <dbReference type="EMBL" id="ABL97389.1"/>
    </source>
</evidence>
<dbReference type="PANTHER" id="PTHR48081:SF8">
    <property type="entry name" value="ALPHA_BETA HYDROLASE FOLD-3 DOMAIN-CONTAINING PROTEIN-RELATED"/>
    <property type="match status" value="1"/>
</dbReference>
<dbReference type="AlphaFoldDB" id="A4GJU4"/>
<gene>
    <name evidence="4" type="ORF">MBMO_EB80-02D08.0021</name>
</gene>
<evidence type="ECO:0000259" key="3">
    <source>
        <dbReference type="Pfam" id="PF07859"/>
    </source>
</evidence>
<sequence>MLQALALKVFFFVPIWALKIFFFKKLTVIRGHQFDPQAAAFLSVTPKTNLSVLSDNQIAETRKTIDESRKKNKLSLSPSSKITKKDHLLPNHKLLLREYQPINCDEKKAVLYFHGGGYVLSSVDTHDDMVSYMSDSLGIKFYSLDYRLSPENKYPDSLNDALEAYAWLINKGFSPKEISVCGDSAGAHLAASMVHYLSNRDLELPGSQFLIYPMCDPSCSTESYELLSSGYFLTKSNMIWFWDKLRGHKEDDVDSSFNLLKFDFEKKLPSTIIVTAGFDPLCDEGEIYAYLLHKGKHNVKQLHYPTMFHGFASVTKLKAAQIAVEDFLREYKKIL</sequence>
<dbReference type="PROSITE" id="PS01173">
    <property type="entry name" value="LIPASE_GDXG_HIS"/>
    <property type="match status" value="1"/>
</dbReference>
<dbReference type="SUPFAM" id="SSF53474">
    <property type="entry name" value="alpha/beta-Hydrolases"/>
    <property type="match status" value="1"/>
</dbReference>
<comment type="similarity">
    <text evidence="1">Belongs to the 'GDXG' lipolytic enzyme family.</text>
</comment>
<dbReference type="GO" id="GO:0016787">
    <property type="term" value="F:hydrolase activity"/>
    <property type="evidence" value="ECO:0007669"/>
    <property type="project" value="UniProtKB-KW"/>
</dbReference>
<feature type="domain" description="Alpha/beta hydrolase fold-3" evidence="3">
    <location>
        <begin position="110"/>
        <end position="312"/>
    </location>
</feature>
<name>A4GJU4_9BACT</name>
<evidence type="ECO:0000256" key="2">
    <source>
        <dbReference type="ARBA" id="ARBA00022801"/>
    </source>
</evidence>
<keyword evidence="2" id="KW-0378">Hydrolase</keyword>
<dbReference type="InterPro" id="IPR002168">
    <property type="entry name" value="Lipase_GDXG_HIS_AS"/>
</dbReference>
<protein>
    <submittedName>
        <fullName evidence="4">Putative esterase/lipase</fullName>
    </submittedName>
</protein>
<evidence type="ECO:0000256" key="1">
    <source>
        <dbReference type="ARBA" id="ARBA00010515"/>
    </source>
</evidence>